<accession>A0A4R1YIW6</accession>
<organism evidence="2 3">
    <name type="scientific">Rhodovulum steppense</name>
    <dbReference type="NCBI Taxonomy" id="540251"/>
    <lineage>
        <taxon>Bacteria</taxon>
        <taxon>Pseudomonadati</taxon>
        <taxon>Pseudomonadota</taxon>
        <taxon>Alphaproteobacteria</taxon>
        <taxon>Rhodobacterales</taxon>
        <taxon>Paracoccaceae</taxon>
        <taxon>Rhodovulum</taxon>
    </lineage>
</organism>
<feature type="compositionally biased region" description="Basic and acidic residues" evidence="1">
    <location>
        <begin position="1"/>
        <end position="12"/>
    </location>
</feature>
<name>A0A4R1YIW6_9RHOB</name>
<protein>
    <submittedName>
        <fullName evidence="2">Uncharacterized protein</fullName>
    </submittedName>
</protein>
<sequence>MVRAADNHHDAGSRNAARPGVGAGARWMSCQFDRRLLACRIPILLLPHHRNRSEGRRPAAFHRGGPHLRCGCGYRNDTQPHSAVTTGLALADPGRITRFRARWLIPSLHQGRDAFRAQSLARPPIPQERQVRCCVRYKAPACRTSRRKEQVSAVRWRSGFPERQLAFSQGRWSARPPCVRCASVGDAVPTLVRISRRASCVCDARYPGPSMSAQAAG</sequence>
<proteinExistence type="predicted"/>
<evidence type="ECO:0000313" key="2">
    <source>
        <dbReference type="EMBL" id="TCM76572.1"/>
    </source>
</evidence>
<gene>
    <name evidence="2" type="ORF">EV216_13317</name>
</gene>
<comment type="caution">
    <text evidence="2">The sequence shown here is derived from an EMBL/GenBank/DDBJ whole genome shotgun (WGS) entry which is preliminary data.</text>
</comment>
<feature type="region of interest" description="Disordered" evidence="1">
    <location>
        <begin position="1"/>
        <end position="21"/>
    </location>
</feature>
<evidence type="ECO:0000313" key="3">
    <source>
        <dbReference type="Proteomes" id="UP000295277"/>
    </source>
</evidence>
<evidence type="ECO:0000256" key="1">
    <source>
        <dbReference type="SAM" id="MobiDB-lite"/>
    </source>
</evidence>
<reference evidence="2 3" key="1">
    <citation type="submission" date="2019-03" db="EMBL/GenBank/DDBJ databases">
        <title>Genomic Encyclopedia of Type Strains, Phase IV (KMG-IV): sequencing the most valuable type-strain genomes for metagenomic binning, comparative biology and taxonomic classification.</title>
        <authorList>
            <person name="Goeker M."/>
        </authorList>
    </citation>
    <scope>NUCLEOTIDE SEQUENCE [LARGE SCALE GENOMIC DNA]</scope>
    <source>
        <strain evidence="2 3">DSM 21153</strain>
    </source>
</reference>
<keyword evidence="3" id="KW-1185">Reference proteome</keyword>
<dbReference type="Proteomes" id="UP000295277">
    <property type="component" value="Unassembled WGS sequence"/>
</dbReference>
<dbReference type="AlphaFoldDB" id="A0A4R1YIW6"/>
<dbReference type="EMBL" id="SLVM01000033">
    <property type="protein sequence ID" value="TCM76572.1"/>
    <property type="molecule type" value="Genomic_DNA"/>
</dbReference>